<evidence type="ECO:0008006" key="2">
    <source>
        <dbReference type="Google" id="ProtNLM"/>
    </source>
</evidence>
<dbReference type="AlphaFoldDB" id="A0A382PXY8"/>
<dbReference type="PANTHER" id="PTHR34598">
    <property type="entry name" value="BLL6449 PROTEIN"/>
    <property type="match status" value="1"/>
</dbReference>
<evidence type="ECO:0000313" key="1">
    <source>
        <dbReference type="EMBL" id="SVC76942.1"/>
    </source>
</evidence>
<accession>A0A382PXY8</accession>
<dbReference type="GO" id="GO:0016491">
    <property type="term" value="F:oxidoreductase activity"/>
    <property type="evidence" value="ECO:0007669"/>
    <property type="project" value="InterPro"/>
</dbReference>
<dbReference type="NCBIfam" id="NF041278">
    <property type="entry name" value="CmcJ_NvfI_EfuI"/>
    <property type="match status" value="1"/>
</dbReference>
<gene>
    <name evidence="1" type="ORF">METZ01_LOCUS329796</name>
</gene>
<organism evidence="1">
    <name type="scientific">marine metagenome</name>
    <dbReference type="NCBI Taxonomy" id="408172"/>
    <lineage>
        <taxon>unclassified sequences</taxon>
        <taxon>metagenomes</taxon>
        <taxon>ecological metagenomes</taxon>
    </lineage>
</organism>
<dbReference type="InterPro" id="IPR044053">
    <property type="entry name" value="AsaB-like"/>
</dbReference>
<dbReference type="PANTHER" id="PTHR34598:SF3">
    <property type="entry name" value="OXIDOREDUCTASE AN1597"/>
    <property type="match status" value="1"/>
</dbReference>
<protein>
    <recommendedName>
        <fullName evidence="2">Methyltransferase</fullName>
    </recommendedName>
</protein>
<dbReference type="EMBL" id="UINC01109844">
    <property type="protein sequence ID" value="SVC76942.1"/>
    <property type="molecule type" value="Genomic_DNA"/>
</dbReference>
<reference evidence="1" key="1">
    <citation type="submission" date="2018-05" db="EMBL/GenBank/DDBJ databases">
        <authorList>
            <person name="Lanie J.A."/>
            <person name="Ng W.-L."/>
            <person name="Kazmierczak K.M."/>
            <person name="Andrzejewski T.M."/>
            <person name="Davidsen T.M."/>
            <person name="Wayne K.J."/>
            <person name="Tettelin H."/>
            <person name="Glass J.I."/>
            <person name="Rusch D."/>
            <person name="Podicherti R."/>
            <person name="Tsui H.-C.T."/>
            <person name="Winkler M.E."/>
        </authorList>
    </citation>
    <scope>NUCLEOTIDE SEQUENCE</scope>
</reference>
<sequence length="269" mass="31128">MSYEQSVTARVRYINGEWKMRLDSPRIGSRESRRAATSFQDVKIYDARPGLSAGTVNLDKSGCTLTENITRVDNFRNDKEVAETYYPEMMSLIRRVTGAKQAFVLHHLIRTETPTSFNDGYARFVHCDFNMRRLMQMSEDLLHKNRVDPQENWSYAWFNTWQPFDNVVENNPLAFINSESLPLDDVIDYYYTGNGCDNLVAAPIYNPEHKLCYFPRMSTQEVIVIKQLDSRPDRSVYCPHTSFDDHTVADGVPPRRSIETRLLAVFDDG</sequence>
<name>A0A382PXY8_9ZZZZ</name>
<proteinExistence type="predicted"/>